<accession>A8S3Y7</accession>
<comment type="caution">
    <text evidence="1">The sequence shown here is derived from an EMBL/GenBank/DDBJ whole genome shotgun (WGS) entry which is preliminary data.</text>
</comment>
<organism evidence="1 2">
    <name type="scientific">Enterocloster bolteae (strain ATCC BAA-613 / DSM 15670 / CCUG 46953 / JCM 12243 / WAL 16351)</name>
    <name type="common">Clostridium bolteae</name>
    <dbReference type="NCBI Taxonomy" id="411902"/>
    <lineage>
        <taxon>Bacteria</taxon>
        <taxon>Bacillati</taxon>
        <taxon>Bacillota</taxon>
        <taxon>Clostridia</taxon>
        <taxon>Lachnospirales</taxon>
        <taxon>Lachnospiraceae</taxon>
        <taxon>Enterocloster</taxon>
    </lineage>
</organism>
<gene>
    <name evidence="1" type="ORF">CLOBOL_06762</name>
</gene>
<sequence>MDEVKSRERLLCAYMAGRDGMVKLRMPFDEEQLEALMAQETLPELIVFLDSHAAPVLIMRGGNIQFCAEDGLGEKLDCLLKKRRYGKERGDGRYCG</sequence>
<dbReference type="PaxDb" id="411902-CLOBOL_06762"/>
<reference evidence="1 2" key="2">
    <citation type="submission" date="2007-09" db="EMBL/GenBank/DDBJ databases">
        <title>Draft genome sequence of Clostridium bolteae (ATCC BAA-613).</title>
        <authorList>
            <person name="Sudarsanam P."/>
            <person name="Ley R."/>
            <person name="Guruge J."/>
            <person name="Turnbaugh P.J."/>
            <person name="Mahowald M."/>
            <person name="Liep D."/>
            <person name="Gordon J."/>
        </authorList>
    </citation>
    <scope>NUCLEOTIDE SEQUENCE [LARGE SCALE GENOMIC DNA]</scope>
    <source>
        <strain evidence="2">ATCC BAA-613 / DSM 15670 / CCUG 46953 / JCM 12243 / WAL 16351</strain>
    </source>
</reference>
<dbReference type="HOGENOM" id="CLU_2354770_0_0_9"/>
<proteinExistence type="predicted"/>
<protein>
    <submittedName>
        <fullName evidence="1">Uncharacterized protein</fullName>
    </submittedName>
</protein>
<evidence type="ECO:0000313" key="1">
    <source>
        <dbReference type="EMBL" id="EDP13130.1"/>
    </source>
</evidence>
<reference evidence="1 2" key="1">
    <citation type="submission" date="2007-08" db="EMBL/GenBank/DDBJ databases">
        <authorList>
            <person name="Fulton L."/>
            <person name="Clifton S."/>
            <person name="Fulton B."/>
            <person name="Xu J."/>
            <person name="Minx P."/>
            <person name="Pepin K.H."/>
            <person name="Johnson M."/>
            <person name="Thiruvilangam P."/>
            <person name="Bhonagiri V."/>
            <person name="Nash W.E."/>
            <person name="Mardis E.R."/>
            <person name="Wilson R.K."/>
        </authorList>
    </citation>
    <scope>NUCLEOTIDE SEQUENCE [LARGE SCALE GENOMIC DNA]</scope>
    <source>
        <strain evidence="2">ATCC BAA-613 / DSM 15670 / CCUG 46953 / JCM 12243 / WAL 16351</strain>
    </source>
</reference>
<name>A8S3Y7_ENTBW</name>
<dbReference type="RefSeq" id="WP_007038462.1">
    <property type="nucleotide sequence ID" value="NZ_DS480712.1"/>
</dbReference>
<dbReference type="EMBL" id="ABCC02000057">
    <property type="protein sequence ID" value="EDP13130.1"/>
    <property type="molecule type" value="Genomic_DNA"/>
</dbReference>
<evidence type="ECO:0000313" key="2">
    <source>
        <dbReference type="Proteomes" id="UP000005396"/>
    </source>
</evidence>
<dbReference type="Proteomes" id="UP000005396">
    <property type="component" value="Unassembled WGS sequence"/>
</dbReference>
<dbReference type="AlphaFoldDB" id="A8S3Y7"/>